<name>K2FFY6_9BACT</name>
<feature type="transmembrane region" description="Helical" evidence="1">
    <location>
        <begin position="44"/>
        <end position="65"/>
    </location>
</feature>
<accession>K2FFY6</accession>
<proteinExistence type="predicted"/>
<sequence>MYRTYFGSHELTIHSRVIYHILENFWKEHTDSFMNYAYDCCDSIMSFIFTRIFCLCFGGFDMWLVR</sequence>
<comment type="caution">
    <text evidence="2">The sequence shown here is derived from an EMBL/GenBank/DDBJ whole genome shotgun (WGS) entry which is preliminary data.</text>
</comment>
<dbReference type="AlphaFoldDB" id="K2FFY6"/>
<keyword evidence="1" id="KW-0812">Transmembrane</keyword>
<protein>
    <submittedName>
        <fullName evidence="2">Uncharacterized protein</fullName>
    </submittedName>
</protein>
<gene>
    <name evidence="2" type="ORF">ACD_2C00050G0006</name>
</gene>
<evidence type="ECO:0000256" key="1">
    <source>
        <dbReference type="SAM" id="Phobius"/>
    </source>
</evidence>
<reference evidence="2" key="1">
    <citation type="journal article" date="2012" name="Science">
        <title>Fermentation, hydrogen, and sulfur metabolism in multiple uncultivated bacterial phyla.</title>
        <authorList>
            <person name="Wrighton K.C."/>
            <person name="Thomas B.C."/>
            <person name="Sharon I."/>
            <person name="Miller C.S."/>
            <person name="Castelle C.J."/>
            <person name="VerBerkmoes N.C."/>
            <person name="Wilkins M.J."/>
            <person name="Hettich R.L."/>
            <person name="Lipton M.S."/>
            <person name="Williams K.H."/>
            <person name="Long P.E."/>
            <person name="Banfield J.F."/>
        </authorList>
    </citation>
    <scope>NUCLEOTIDE SEQUENCE [LARGE SCALE GENOMIC DNA]</scope>
</reference>
<organism evidence="2">
    <name type="scientific">uncultured bacterium</name>
    <name type="common">gcode 4</name>
    <dbReference type="NCBI Taxonomy" id="1234023"/>
    <lineage>
        <taxon>Bacteria</taxon>
        <taxon>environmental samples</taxon>
    </lineage>
</organism>
<dbReference type="EMBL" id="AMFJ01000050">
    <property type="protein sequence ID" value="EKE30061.1"/>
    <property type="molecule type" value="Genomic_DNA"/>
</dbReference>
<keyword evidence="1" id="KW-1133">Transmembrane helix</keyword>
<keyword evidence="1" id="KW-0472">Membrane</keyword>
<evidence type="ECO:0000313" key="2">
    <source>
        <dbReference type="EMBL" id="EKE30061.1"/>
    </source>
</evidence>